<dbReference type="Proteomes" id="UP000278962">
    <property type="component" value="Unassembled WGS sequence"/>
</dbReference>
<dbReference type="EMBL" id="RBIL01000001">
    <property type="protein sequence ID" value="RKQ93141.1"/>
    <property type="molecule type" value="Genomic_DNA"/>
</dbReference>
<evidence type="ECO:0000256" key="1">
    <source>
        <dbReference type="SAM" id="MobiDB-lite"/>
    </source>
</evidence>
<comment type="caution">
    <text evidence="3">The sequence shown here is derived from an EMBL/GenBank/DDBJ whole genome shotgun (WGS) entry which is preliminary data.</text>
</comment>
<keyword evidence="4" id="KW-1185">Reference proteome</keyword>
<evidence type="ECO:0000313" key="4">
    <source>
        <dbReference type="Proteomes" id="UP000278962"/>
    </source>
</evidence>
<feature type="compositionally biased region" description="Polar residues" evidence="1">
    <location>
        <begin position="439"/>
        <end position="449"/>
    </location>
</feature>
<evidence type="ECO:0000256" key="2">
    <source>
        <dbReference type="SAM" id="SignalP"/>
    </source>
</evidence>
<reference evidence="3 4" key="1">
    <citation type="submission" date="2018-10" db="EMBL/GenBank/DDBJ databases">
        <title>Genomic Encyclopedia of Archaeal and Bacterial Type Strains, Phase II (KMG-II): from individual species to whole genera.</title>
        <authorList>
            <person name="Goeker M."/>
        </authorList>
    </citation>
    <scope>NUCLEOTIDE SEQUENCE [LARGE SCALE GENOMIC DNA]</scope>
    <source>
        <strain evidence="3 4">DSM 14954</strain>
    </source>
</reference>
<organism evidence="3 4">
    <name type="scientific">Solirubrobacter pauli</name>
    <dbReference type="NCBI Taxonomy" id="166793"/>
    <lineage>
        <taxon>Bacteria</taxon>
        <taxon>Bacillati</taxon>
        <taxon>Actinomycetota</taxon>
        <taxon>Thermoleophilia</taxon>
        <taxon>Solirubrobacterales</taxon>
        <taxon>Solirubrobacteraceae</taxon>
        <taxon>Solirubrobacter</taxon>
    </lineage>
</organism>
<feature type="signal peptide" evidence="2">
    <location>
        <begin position="1"/>
        <end position="23"/>
    </location>
</feature>
<dbReference type="Gene3D" id="2.60.40.2700">
    <property type="match status" value="1"/>
</dbReference>
<name>A0A660LJC3_9ACTN</name>
<proteinExistence type="predicted"/>
<protein>
    <recommendedName>
        <fullName evidence="5">Reprolysin-like metallo-peptidase family M12B</fullName>
    </recommendedName>
</protein>
<dbReference type="AlphaFoldDB" id="A0A660LJC3"/>
<accession>A0A660LJC3</accession>
<evidence type="ECO:0008006" key="5">
    <source>
        <dbReference type="Google" id="ProtNLM"/>
    </source>
</evidence>
<sequence length="521" mass="54329">MIRLHSIGAAVFALATLALPTYALQHQSGERLTHLDTRGQLQDVNLAEVVVTARAAADGGDGLPTSWCGEDRTTDNTANAATPATKAQFKVVYAFAADRPNRFAGWRDAIQANVAIVQRFLSAQSGGTKAIRFDMGTSCGAQYVDIQIVPLPGTRAQYADNFGAISGAVQRALGATNTPRNAIVIADGLAGGTQEYGLGETIMGASGEKPGAANVHNRGGLTSILFSRDGAAAPTNARWGWWPEGFLHEMTHNLGAVQWGAPHSTQPRGGSAPNYGHCWQGADVMCYVEDAGAAHAMQIDCTGLPGAIPQNFDCGRDDYFNPAPAPGSYLATHWNTYESAFLAPCGEIAPACGGGAQWVPQPPAATAPPTVAGGLRRGSTLTAGTGAWSNGPTGYTYQWQRLAAAGWEDIDAATDQTYLVTSDDLGRRLRVTIVATNPDGSAAAASNPTAPVGGSGVNRPVSSTSKKGKKSKVKAGTSSKKKKSGKAKKSSAKKKKSSVKKKKATTKKRSKTSKSTKAKRS</sequence>
<evidence type="ECO:0000313" key="3">
    <source>
        <dbReference type="EMBL" id="RKQ93141.1"/>
    </source>
</evidence>
<feature type="chain" id="PRO_5038969082" description="Reprolysin-like metallo-peptidase family M12B" evidence="2">
    <location>
        <begin position="24"/>
        <end position="521"/>
    </location>
</feature>
<gene>
    <name evidence="3" type="ORF">C8N24_3001</name>
</gene>
<dbReference type="RefSeq" id="WP_121250989.1">
    <property type="nucleotide sequence ID" value="NZ_RBIL01000001.1"/>
</dbReference>
<feature type="compositionally biased region" description="Basic residues" evidence="1">
    <location>
        <begin position="466"/>
        <end position="521"/>
    </location>
</feature>
<keyword evidence="2" id="KW-0732">Signal</keyword>
<dbReference type="OrthoDB" id="9802600at2"/>
<feature type="region of interest" description="Disordered" evidence="1">
    <location>
        <begin position="439"/>
        <end position="521"/>
    </location>
</feature>